<dbReference type="Proteomes" id="UP000018211">
    <property type="component" value="Unassembled WGS sequence"/>
</dbReference>
<dbReference type="PROSITE" id="PS51829">
    <property type="entry name" value="P_HOMO_B"/>
    <property type="match status" value="1"/>
</dbReference>
<comment type="similarity">
    <text evidence="1">Belongs to the peptidase S8 family. Furin subfamily.</text>
</comment>
<dbReference type="InterPro" id="IPR015500">
    <property type="entry name" value="Peptidase_S8_subtilisin-rel"/>
</dbReference>
<dbReference type="RefSeq" id="WP_022612129.1">
    <property type="nucleotide sequence ID" value="NZ_LK391965.1"/>
</dbReference>
<dbReference type="GO" id="GO:0016020">
    <property type="term" value="C:membrane"/>
    <property type="evidence" value="ECO:0007669"/>
    <property type="project" value="TreeGrafter"/>
</dbReference>
<dbReference type="PROSITE" id="PS51892">
    <property type="entry name" value="SUBTILASE"/>
    <property type="match status" value="1"/>
</dbReference>
<dbReference type="InterPro" id="IPR034182">
    <property type="entry name" value="Kexin/furin"/>
</dbReference>
<reference evidence="11 12" key="1">
    <citation type="journal article" date="2013" name="ISME J.">
        <title>Comparative genomics of pathogenic lineages of Vibrio nigripulchritudo identifies virulence-associated traits.</title>
        <authorList>
            <person name="Goudenege D."/>
            <person name="Labreuche Y."/>
            <person name="Krin E."/>
            <person name="Ansquer D."/>
            <person name="Mangenot S."/>
            <person name="Calteau A."/>
            <person name="Medigue C."/>
            <person name="Mazel D."/>
            <person name="Polz M.F."/>
            <person name="Le Roux F."/>
        </authorList>
    </citation>
    <scope>NUCLEOTIDE SEQUENCE [LARGE SCALE GENOMIC DNA]</scope>
    <source>
        <strain evidence="11 12">SOn1</strain>
    </source>
</reference>
<keyword evidence="2 8" id="KW-0645">Protease</keyword>
<feature type="active site" description="Charge relay system" evidence="7 8">
    <location>
        <position position="500"/>
    </location>
</feature>
<dbReference type="PROSITE" id="PS51257">
    <property type="entry name" value="PROKAR_LIPOPROTEIN"/>
    <property type="match status" value="1"/>
</dbReference>
<dbReference type="PROSITE" id="PS00136">
    <property type="entry name" value="SUBTILASE_ASP"/>
    <property type="match status" value="1"/>
</dbReference>
<keyword evidence="5 8" id="KW-0720">Serine protease</keyword>
<dbReference type="Pfam" id="PF00082">
    <property type="entry name" value="Peptidase_S8"/>
    <property type="match status" value="1"/>
</dbReference>
<dbReference type="PROSITE" id="PS00138">
    <property type="entry name" value="SUBTILASE_SER"/>
    <property type="match status" value="1"/>
</dbReference>
<feature type="chain" id="PRO_5043607032" description="P/Homo B domain-containing protein" evidence="9">
    <location>
        <begin position="22"/>
        <end position="771"/>
    </location>
</feature>
<dbReference type="CDD" id="cd04059">
    <property type="entry name" value="Peptidases_S8_Protein_convertases_Kexins_Furin-like"/>
    <property type="match status" value="1"/>
</dbReference>
<name>A0AAV2VS63_9VIBR</name>
<dbReference type="GO" id="GO:0012505">
    <property type="term" value="C:endomembrane system"/>
    <property type="evidence" value="ECO:0007669"/>
    <property type="project" value="UniProtKB-ARBA"/>
</dbReference>
<evidence type="ECO:0000313" key="11">
    <source>
        <dbReference type="EMBL" id="CCO47263.1"/>
    </source>
</evidence>
<dbReference type="GO" id="GO:0004252">
    <property type="term" value="F:serine-type endopeptidase activity"/>
    <property type="evidence" value="ECO:0007669"/>
    <property type="project" value="UniProtKB-UniRule"/>
</dbReference>
<evidence type="ECO:0000256" key="5">
    <source>
        <dbReference type="ARBA" id="ARBA00022825"/>
    </source>
</evidence>
<comment type="caution">
    <text evidence="11">The sequence shown here is derived from an EMBL/GenBank/DDBJ whole genome shotgun (WGS) entry which is preliminary data.</text>
</comment>
<evidence type="ECO:0000256" key="2">
    <source>
        <dbReference type="ARBA" id="ARBA00022670"/>
    </source>
</evidence>
<dbReference type="InterPro" id="IPR023827">
    <property type="entry name" value="Peptidase_S8_Asp-AS"/>
</dbReference>
<evidence type="ECO:0000256" key="9">
    <source>
        <dbReference type="SAM" id="SignalP"/>
    </source>
</evidence>
<dbReference type="InterPro" id="IPR036852">
    <property type="entry name" value="Peptidase_S8/S53_dom_sf"/>
</dbReference>
<accession>A0AAV2VS63</accession>
<evidence type="ECO:0000256" key="7">
    <source>
        <dbReference type="PIRSR" id="PIRSR615500-1"/>
    </source>
</evidence>
<dbReference type="InterPro" id="IPR022398">
    <property type="entry name" value="Peptidase_S8_His-AS"/>
</dbReference>
<dbReference type="InterPro" id="IPR002884">
    <property type="entry name" value="P_dom"/>
</dbReference>
<keyword evidence="3 9" id="KW-0732">Signal</keyword>
<evidence type="ECO:0000256" key="1">
    <source>
        <dbReference type="ARBA" id="ARBA00005325"/>
    </source>
</evidence>
<dbReference type="EMBL" id="CAOF01000118">
    <property type="protein sequence ID" value="CCO47263.1"/>
    <property type="molecule type" value="Genomic_DNA"/>
</dbReference>
<dbReference type="AlphaFoldDB" id="A0AAV2VS63"/>
<dbReference type="Gene3D" id="2.60.120.260">
    <property type="entry name" value="Galactose-binding domain-like"/>
    <property type="match status" value="1"/>
</dbReference>
<gene>
    <name evidence="11" type="ORF">VIBNISOn1_280032</name>
</gene>
<dbReference type="Gene3D" id="3.40.50.200">
    <property type="entry name" value="Peptidase S8/S53 domain"/>
    <property type="match status" value="1"/>
</dbReference>
<dbReference type="PRINTS" id="PR00723">
    <property type="entry name" value="SUBTILISIN"/>
</dbReference>
<evidence type="ECO:0000256" key="8">
    <source>
        <dbReference type="PROSITE-ProRule" id="PRU01240"/>
    </source>
</evidence>
<dbReference type="InterPro" id="IPR008979">
    <property type="entry name" value="Galactose-bd-like_sf"/>
</dbReference>
<dbReference type="SUPFAM" id="SSF49785">
    <property type="entry name" value="Galactose-binding domain-like"/>
    <property type="match status" value="1"/>
</dbReference>
<keyword evidence="4 8" id="KW-0378">Hydrolase</keyword>
<protein>
    <recommendedName>
        <fullName evidence="10">P/Homo B domain-containing protein</fullName>
    </recommendedName>
</protein>
<dbReference type="Pfam" id="PF01483">
    <property type="entry name" value="P_proprotein"/>
    <property type="match status" value="1"/>
</dbReference>
<evidence type="ECO:0000313" key="12">
    <source>
        <dbReference type="Proteomes" id="UP000018211"/>
    </source>
</evidence>
<dbReference type="SUPFAM" id="SSF52743">
    <property type="entry name" value="Subtilisin-like"/>
    <property type="match status" value="1"/>
</dbReference>
<dbReference type="GO" id="GO:0005737">
    <property type="term" value="C:cytoplasm"/>
    <property type="evidence" value="ECO:0007669"/>
    <property type="project" value="UniProtKB-ARBA"/>
</dbReference>
<dbReference type="PANTHER" id="PTHR42884">
    <property type="entry name" value="PROPROTEIN CONVERTASE SUBTILISIN/KEXIN-RELATED"/>
    <property type="match status" value="1"/>
</dbReference>
<feature type="active site" description="Charge relay system" evidence="7 8">
    <location>
        <position position="221"/>
    </location>
</feature>
<organism evidence="11 12">
    <name type="scientific">Vibrio nigripulchritudo SOn1</name>
    <dbReference type="NCBI Taxonomy" id="1238450"/>
    <lineage>
        <taxon>Bacteria</taxon>
        <taxon>Pseudomonadati</taxon>
        <taxon>Pseudomonadota</taxon>
        <taxon>Gammaproteobacteria</taxon>
        <taxon>Vibrionales</taxon>
        <taxon>Vibrionaceae</taxon>
        <taxon>Vibrio</taxon>
    </lineage>
</organism>
<evidence type="ECO:0000259" key="10">
    <source>
        <dbReference type="PROSITE" id="PS51829"/>
    </source>
</evidence>
<evidence type="ECO:0000256" key="4">
    <source>
        <dbReference type="ARBA" id="ARBA00022801"/>
    </source>
</evidence>
<dbReference type="InterPro" id="IPR000209">
    <property type="entry name" value="Peptidase_S8/S53_dom"/>
</dbReference>
<feature type="signal peptide" evidence="9">
    <location>
        <begin position="1"/>
        <end position="21"/>
    </location>
</feature>
<dbReference type="PANTHER" id="PTHR42884:SF14">
    <property type="entry name" value="NEUROENDOCRINE CONVERTASE 1"/>
    <property type="match status" value="1"/>
</dbReference>
<proteinExistence type="inferred from homology"/>
<dbReference type="PROSITE" id="PS00137">
    <property type="entry name" value="SUBTILASE_HIS"/>
    <property type="match status" value="1"/>
</dbReference>
<evidence type="ECO:0000256" key="3">
    <source>
        <dbReference type="ARBA" id="ARBA00022729"/>
    </source>
</evidence>
<sequence>MKIEHRYRKATLALMIASALAGCNDSDSTSSTTKNTAPVAAAKNAEKNVVAQDVQHWKAHGLNRYLSENLSTWSIEQEGRVLTATEGVIETQHGHVIKRGDQLVYVSQSGQAETFTLKNDSGTQTETVTIKIDQVLGDPLADQQWHLHNTGQMAYAQPEGIAELWHDYLMNSKLRYSRERADEKIAELQARPASVAGEDMNVPAAFALGVTGKDTIVVVVDSGLEIAHEDLVDNVLPNRSLNFKRAAHSPTDPTYTGVNGDHGTSVAGLIAAKGWNNLGGRGVAPDASLIGMNFLETQSDSDNMIGHGMTGSGISVKEPVVAFNRSYGRDLVSFQSYDEIDAEMTAHTVNNLRDGKGALNVKSSGNSFVSSGSTGDFCQHTGAIEYGLTCTNSALESNLSFEHYIAIGAVNADGTKSSYSTAGANIFVSAPAGENGDWEPAMITPDQSTCLRGYAGRNRLDVLDNYVFEYAIAHDLYPFNAGKEEDNLTCHYTNTFNGTSSAAPNTSGVVALIASANPLLSWRDIKHVLASTSDRNNPEDPTVSIPAGNGNFVAHLGWIENGAGYQFNNHYGFGRVNAGEAVKLALDYKQPLPAQIKTDWSVGIAQNADGQPVNPIIIPDNNASGAELIVEVADNVTIESMQFMLDIYNEEFIKDTYINGRRQSTAGIDLAIEVTSPAGTKSILLSSRQAILEPVETAHSPFPLYADGYILKDSLIAANAFYGENAKGKWKLRFLDTSGSGINEASNFHSSYFNNTVNSLVKKANLRVVGH</sequence>
<dbReference type="InterPro" id="IPR023828">
    <property type="entry name" value="Peptidase_S8_Ser-AS"/>
</dbReference>
<dbReference type="GO" id="GO:0016485">
    <property type="term" value="P:protein processing"/>
    <property type="evidence" value="ECO:0007669"/>
    <property type="project" value="TreeGrafter"/>
</dbReference>
<feature type="active site" description="Charge relay system" evidence="7 8">
    <location>
        <position position="262"/>
    </location>
</feature>
<keyword evidence="6" id="KW-0106">Calcium</keyword>
<evidence type="ECO:0000256" key="6">
    <source>
        <dbReference type="ARBA" id="ARBA00022837"/>
    </source>
</evidence>
<feature type="domain" description="P/Homo B" evidence="10">
    <location>
        <begin position="607"/>
        <end position="771"/>
    </location>
</feature>